<dbReference type="InterPro" id="IPR012336">
    <property type="entry name" value="Thioredoxin-like_fold"/>
</dbReference>
<keyword evidence="2" id="KW-0472">Membrane</keyword>
<dbReference type="EMBL" id="JAJAQC010000098">
    <property type="protein sequence ID" value="MDA0568001.1"/>
    <property type="molecule type" value="Genomic_DNA"/>
</dbReference>
<evidence type="ECO:0000313" key="4">
    <source>
        <dbReference type="EMBL" id="MDA0568001.1"/>
    </source>
</evidence>
<feature type="region of interest" description="Disordered" evidence="1">
    <location>
        <begin position="1"/>
        <end position="20"/>
    </location>
</feature>
<dbReference type="SUPFAM" id="SSF52833">
    <property type="entry name" value="Thioredoxin-like"/>
    <property type="match status" value="1"/>
</dbReference>
<sequence>MGKAAREASRERLRQERQKAEERAKRTKVLAVVGAALAVVIVVVGGGYLVLSQQRAEEQEFANRYGSLPEQRVQQDGSVVLAEDGADAPVVEVYADYQCPHCKQFELTSGPTLQRLAAEGEVIVHYRPVSIFAQQPAPIGANSLRGAAAARAAADYGKFVQYNDLLFEHQPAEGAEGYSTEQLKEWGTEAGIDDPAFAERVDAESEVVDTFTGGYLDDLTAAAEKELGADRIQEMGLSGLIDWGQENGVDGSFLEGTYVREAIDSTSAVEERYPSGANAFGGTPAVYVNGTLLGNEAYSGNGIQEAVEQAGPGEVDTEPLSADGAAADASPQPDASP</sequence>
<dbReference type="InterPro" id="IPR013766">
    <property type="entry name" value="Thioredoxin_domain"/>
</dbReference>
<accession>A0A9X3SSF6</accession>
<reference evidence="4" key="1">
    <citation type="submission" date="2021-10" db="EMBL/GenBank/DDBJ databases">
        <title>Streptomonospora sp. nov., isolated from mangrove soil.</title>
        <authorList>
            <person name="Chen X."/>
            <person name="Ge X."/>
            <person name="Liu W."/>
        </authorList>
    </citation>
    <scope>NUCLEOTIDE SEQUENCE</scope>
    <source>
        <strain evidence="4">S1-112</strain>
    </source>
</reference>
<proteinExistence type="predicted"/>
<dbReference type="PROSITE" id="PS51352">
    <property type="entry name" value="THIOREDOXIN_2"/>
    <property type="match status" value="1"/>
</dbReference>
<evidence type="ECO:0000259" key="3">
    <source>
        <dbReference type="PROSITE" id="PS51352"/>
    </source>
</evidence>
<dbReference type="InterPro" id="IPR036249">
    <property type="entry name" value="Thioredoxin-like_sf"/>
</dbReference>
<feature type="compositionally biased region" description="Low complexity" evidence="1">
    <location>
        <begin position="321"/>
        <end position="337"/>
    </location>
</feature>
<organism evidence="4 5">
    <name type="scientific">Streptomonospora mangrovi</name>
    <dbReference type="NCBI Taxonomy" id="2883123"/>
    <lineage>
        <taxon>Bacteria</taxon>
        <taxon>Bacillati</taxon>
        <taxon>Actinomycetota</taxon>
        <taxon>Actinomycetes</taxon>
        <taxon>Streptosporangiales</taxon>
        <taxon>Nocardiopsidaceae</taxon>
        <taxon>Streptomonospora</taxon>
    </lineage>
</organism>
<dbReference type="CDD" id="cd02972">
    <property type="entry name" value="DsbA_family"/>
    <property type="match status" value="1"/>
</dbReference>
<keyword evidence="5" id="KW-1185">Reference proteome</keyword>
<comment type="caution">
    <text evidence="4">The sequence shown here is derived from an EMBL/GenBank/DDBJ whole genome shotgun (WGS) entry which is preliminary data.</text>
</comment>
<feature type="transmembrane region" description="Helical" evidence="2">
    <location>
        <begin position="29"/>
        <end position="51"/>
    </location>
</feature>
<evidence type="ECO:0000256" key="2">
    <source>
        <dbReference type="SAM" id="Phobius"/>
    </source>
</evidence>
<gene>
    <name evidence="4" type="ORF">LG943_27315</name>
</gene>
<protein>
    <submittedName>
        <fullName evidence="4">DsbA family protein</fullName>
    </submittedName>
</protein>
<feature type="domain" description="Thioredoxin" evidence="3">
    <location>
        <begin position="50"/>
        <end position="228"/>
    </location>
</feature>
<evidence type="ECO:0000313" key="5">
    <source>
        <dbReference type="Proteomes" id="UP001140076"/>
    </source>
</evidence>
<dbReference type="AlphaFoldDB" id="A0A9X3SSF6"/>
<dbReference type="Gene3D" id="3.40.30.10">
    <property type="entry name" value="Glutaredoxin"/>
    <property type="match status" value="1"/>
</dbReference>
<keyword evidence="2" id="KW-0812">Transmembrane</keyword>
<dbReference type="RefSeq" id="WP_270075233.1">
    <property type="nucleotide sequence ID" value="NZ_JAJAQC010000098.1"/>
</dbReference>
<feature type="region of interest" description="Disordered" evidence="1">
    <location>
        <begin position="307"/>
        <end position="337"/>
    </location>
</feature>
<evidence type="ECO:0000256" key="1">
    <source>
        <dbReference type="SAM" id="MobiDB-lite"/>
    </source>
</evidence>
<name>A0A9X3SSF6_9ACTN</name>
<dbReference type="Proteomes" id="UP001140076">
    <property type="component" value="Unassembled WGS sequence"/>
</dbReference>
<keyword evidence="2" id="KW-1133">Transmembrane helix</keyword>
<dbReference type="Pfam" id="PF13462">
    <property type="entry name" value="Thioredoxin_4"/>
    <property type="match status" value="1"/>
</dbReference>